<dbReference type="SUPFAM" id="SSF53098">
    <property type="entry name" value="Ribonuclease H-like"/>
    <property type="match status" value="1"/>
</dbReference>
<proteinExistence type="predicted"/>
<name>A0AAF0URE8_SOLVR</name>
<feature type="domain" description="Tf2-1-like SH3-like" evidence="1">
    <location>
        <begin position="141"/>
        <end position="192"/>
    </location>
</feature>
<dbReference type="PANTHER" id="PTHR45835">
    <property type="entry name" value="YALI0A06105P"/>
    <property type="match status" value="1"/>
</dbReference>
<dbReference type="InterPro" id="IPR056924">
    <property type="entry name" value="SH3_Tf2-1"/>
</dbReference>
<dbReference type="Gene3D" id="3.30.420.10">
    <property type="entry name" value="Ribonuclease H-like superfamily/Ribonuclease H"/>
    <property type="match status" value="1"/>
</dbReference>
<dbReference type="GO" id="GO:0003676">
    <property type="term" value="F:nucleic acid binding"/>
    <property type="evidence" value="ECO:0007669"/>
    <property type="project" value="InterPro"/>
</dbReference>
<evidence type="ECO:0000259" key="1">
    <source>
        <dbReference type="Pfam" id="PF24626"/>
    </source>
</evidence>
<accession>A0AAF0URE8</accession>
<gene>
    <name evidence="2" type="ORF">MTR67_044004</name>
</gene>
<reference evidence="2" key="1">
    <citation type="submission" date="2023-08" db="EMBL/GenBank/DDBJ databases">
        <title>A de novo genome assembly of Solanum verrucosum Schlechtendal, a Mexican diploid species geographically isolated from the other diploid A-genome species in potato relatives.</title>
        <authorList>
            <person name="Hosaka K."/>
        </authorList>
    </citation>
    <scope>NUCLEOTIDE SEQUENCE</scope>
    <source>
        <tissue evidence="2">Young leaves</tissue>
    </source>
</reference>
<evidence type="ECO:0000313" key="3">
    <source>
        <dbReference type="Proteomes" id="UP001234989"/>
    </source>
</evidence>
<organism evidence="2 3">
    <name type="scientific">Solanum verrucosum</name>
    <dbReference type="NCBI Taxonomy" id="315347"/>
    <lineage>
        <taxon>Eukaryota</taxon>
        <taxon>Viridiplantae</taxon>
        <taxon>Streptophyta</taxon>
        <taxon>Embryophyta</taxon>
        <taxon>Tracheophyta</taxon>
        <taxon>Spermatophyta</taxon>
        <taxon>Magnoliopsida</taxon>
        <taxon>eudicotyledons</taxon>
        <taxon>Gunneridae</taxon>
        <taxon>Pentapetalae</taxon>
        <taxon>asterids</taxon>
        <taxon>lamiids</taxon>
        <taxon>Solanales</taxon>
        <taxon>Solanaceae</taxon>
        <taxon>Solanoideae</taxon>
        <taxon>Solaneae</taxon>
        <taxon>Solanum</taxon>
    </lineage>
</organism>
<sequence>MYRDLREVFWWNGMIRDVDFVAKCPNWQQVKVERQKLGGMTQEINIPTWKSELINMDFITGLPHTHTQHNSIWVIVDRATKSAHFLAAKTIDSVEEYAKLYINETVRLHGVPFLSSQIEVISLPLISRNHFTKRSWYSGVMRFGKKGKLSPRYIGPYKILRRVGKVAYELELSIERVALHPVFHISLLKNCVDDPASIVPLESVAVKDSLTYEDVRQ</sequence>
<keyword evidence="3" id="KW-1185">Reference proteome</keyword>
<dbReference type="Proteomes" id="UP001234989">
    <property type="component" value="Chromosome 10"/>
</dbReference>
<dbReference type="InterPro" id="IPR012337">
    <property type="entry name" value="RNaseH-like_sf"/>
</dbReference>
<dbReference type="Pfam" id="PF24626">
    <property type="entry name" value="SH3_Tf2-1"/>
    <property type="match status" value="1"/>
</dbReference>
<dbReference type="AlphaFoldDB" id="A0AAF0URE8"/>
<evidence type="ECO:0000313" key="2">
    <source>
        <dbReference type="EMBL" id="WMV50619.1"/>
    </source>
</evidence>
<dbReference type="InterPro" id="IPR036397">
    <property type="entry name" value="RNaseH_sf"/>
</dbReference>
<protein>
    <recommendedName>
        <fullName evidence="1">Tf2-1-like SH3-like domain-containing protein</fullName>
    </recommendedName>
</protein>
<dbReference type="EMBL" id="CP133621">
    <property type="protein sequence ID" value="WMV50619.1"/>
    <property type="molecule type" value="Genomic_DNA"/>
</dbReference>
<dbReference type="PANTHER" id="PTHR45835:SF91">
    <property type="entry name" value="RETROTRANSPOSON, TY3-GYPSY SUBCLASS-LIKE PROTEIN"/>
    <property type="match status" value="1"/>
</dbReference>